<dbReference type="Proteomes" id="UP000034293">
    <property type="component" value="Unassembled WGS sequence"/>
</dbReference>
<accession>A0A0G0SDI0</accession>
<sequence length="231" mass="25841">MSHIESPTKTIEKFIPSWRYTKPDRLREEIISTFNETHRKPDEYKFRYKNGELLDFQTSTRIEINTSSYLGQKDAELLNTLTSWVSENPSGTALWISPSYDSVYPCNKITMYQIEHLGNLLELIGTKANNIPLPSHELIHHFVDLIHSGASAKSIADEMQEKGLVGKFAVSCSGSSSVSSLESQSLTLNLTGLEDKYGSLSFTCPKCGRSNIRPFGQLISNCQHCGGDVRC</sequence>
<dbReference type="EMBL" id="LBZA01000039">
    <property type="protein sequence ID" value="KKR62904.1"/>
    <property type="molecule type" value="Genomic_DNA"/>
</dbReference>
<gene>
    <name evidence="1" type="ORF">UU02_C0039G0002</name>
</gene>
<evidence type="ECO:0000313" key="1">
    <source>
        <dbReference type="EMBL" id="KKR62904.1"/>
    </source>
</evidence>
<reference evidence="1 2" key="1">
    <citation type="journal article" date="2015" name="Nature">
        <title>rRNA introns, odd ribosomes, and small enigmatic genomes across a large radiation of phyla.</title>
        <authorList>
            <person name="Brown C.T."/>
            <person name="Hug L.A."/>
            <person name="Thomas B.C."/>
            <person name="Sharon I."/>
            <person name="Castelle C.J."/>
            <person name="Singh A."/>
            <person name="Wilkins M.J."/>
            <person name="Williams K.H."/>
            <person name="Banfield J.F."/>
        </authorList>
    </citation>
    <scope>NUCLEOTIDE SEQUENCE [LARGE SCALE GENOMIC DNA]</scope>
</reference>
<organism evidence="1 2">
    <name type="scientific">Candidatus Woesebacteria bacterium GW2011_GWA1_40_43</name>
    <dbReference type="NCBI Taxonomy" id="1618553"/>
    <lineage>
        <taxon>Bacteria</taxon>
        <taxon>Candidatus Woeseibacteriota</taxon>
    </lineage>
</organism>
<protein>
    <submittedName>
        <fullName evidence="1">Uncharacterized protein</fullName>
    </submittedName>
</protein>
<name>A0A0G0SDI0_9BACT</name>
<proteinExistence type="predicted"/>
<comment type="caution">
    <text evidence="1">The sequence shown here is derived from an EMBL/GenBank/DDBJ whole genome shotgun (WGS) entry which is preliminary data.</text>
</comment>
<evidence type="ECO:0000313" key="2">
    <source>
        <dbReference type="Proteomes" id="UP000034293"/>
    </source>
</evidence>
<dbReference type="AlphaFoldDB" id="A0A0G0SDI0"/>